<name>A0A8B9K5C7_ASTMX</name>
<feature type="transmembrane region" description="Helical" evidence="1">
    <location>
        <begin position="113"/>
        <end position="129"/>
    </location>
</feature>
<organism evidence="3 4">
    <name type="scientific">Astyanax mexicanus</name>
    <name type="common">Blind cave fish</name>
    <name type="synonym">Astyanax fasciatus mexicanus</name>
    <dbReference type="NCBI Taxonomy" id="7994"/>
    <lineage>
        <taxon>Eukaryota</taxon>
        <taxon>Metazoa</taxon>
        <taxon>Chordata</taxon>
        <taxon>Craniata</taxon>
        <taxon>Vertebrata</taxon>
        <taxon>Euteleostomi</taxon>
        <taxon>Actinopterygii</taxon>
        <taxon>Neopterygii</taxon>
        <taxon>Teleostei</taxon>
        <taxon>Ostariophysi</taxon>
        <taxon>Characiformes</taxon>
        <taxon>Characoidei</taxon>
        <taxon>Acestrorhamphidae</taxon>
        <taxon>Acestrorhamphinae</taxon>
        <taxon>Astyanax</taxon>
    </lineage>
</organism>
<dbReference type="Ensembl" id="ENSAMXT00005034187.1">
    <property type="protein sequence ID" value="ENSAMXP00005031232.1"/>
    <property type="gene ID" value="ENSAMXG00005015331.1"/>
</dbReference>
<feature type="domain" description="Ig-like" evidence="2">
    <location>
        <begin position="39"/>
        <end position="119"/>
    </location>
</feature>
<protein>
    <recommendedName>
        <fullName evidence="2">Ig-like domain-containing protein</fullName>
    </recommendedName>
</protein>
<feature type="transmembrane region" description="Helical" evidence="1">
    <location>
        <begin position="12"/>
        <end position="38"/>
    </location>
</feature>
<dbReference type="SUPFAM" id="SSF48726">
    <property type="entry name" value="Immunoglobulin"/>
    <property type="match status" value="1"/>
</dbReference>
<keyword evidence="1" id="KW-0812">Transmembrane</keyword>
<dbReference type="InterPro" id="IPR013783">
    <property type="entry name" value="Ig-like_fold"/>
</dbReference>
<reference evidence="3" key="1">
    <citation type="submission" date="2025-08" db="UniProtKB">
        <authorList>
            <consortium name="Ensembl"/>
        </authorList>
    </citation>
    <scope>IDENTIFICATION</scope>
</reference>
<feature type="transmembrane region" description="Helical" evidence="1">
    <location>
        <begin position="149"/>
        <end position="175"/>
    </location>
</feature>
<dbReference type="AlphaFoldDB" id="A0A8B9K5C7"/>
<dbReference type="InterPro" id="IPR003599">
    <property type="entry name" value="Ig_sub"/>
</dbReference>
<accession>A0A8B9K5C7</accession>
<keyword evidence="1" id="KW-0472">Membrane</keyword>
<dbReference type="InterPro" id="IPR007110">
    <property type="entry name" value="Ig-like_dom"/>
</dbReference>
<evidence type="ECO:0000313" key="4">
    <source>
        <dbReference type="Proteomes" id="UP000694621"/>
    </source>
</evidence>
<dbReference type="PROSITE" id="PS50835">
    <property type="entry name" value="IG_LIKE"/>
    <property type="match status" value="1"/>
</dbReference>
<dbReference type="Proteomes" id="UP000694621">
    <property type="component" value="Unplaced"/>
</dbReference>
<sequence>MDFVPALFSICLNYLCCLYLMAVLFILILYIICFSAVLSNISQSPELVKVPLGGTAYLQCDLGHLMTVCDVISWYKLHPRTQQLNKTTAINTETLEEGQCLGVFHNITVRDSGIYYCVVVYTVMMYMGNGSRVIVTGNFIYVAENTNCAVLYVCLLSLGLNAAFVIIVVTVVIAVRTCLGKI</sequence>
<proteinExistence type="predicted"/>
<evidence type="ECO:0000313" key="3">
    <source>
        <dbReference type="Ensembl" id="ENSAMXP00005031232.1"/>
    </source>
</evidence>
<dbReference type="SMART" id="SM00409">
    <property type="entry name" value="IG"/>
    <property type="match status" value="1"/>
</dbReference>
<dbReference type="InterPro" id="IPR036179">
    <property type="entry name" value="Ig-like_dom_sf"/>
</dbReference>
<dbReference type="Gene3D" id="2.60.40.10">
    <property type="entry name" value="Immunoglobulins"/>
    <property type="match status" value="1"/>
</dbReference>
<keyword evidence="1" id="KW-1133">Transmembrane helix</keyword>
<evidence type="ECO:0000259" key="2">
    <source>
        <dbReference type="PROSITE" id="PS50835"/>
    </source>
</evidence>
<evidence type="ECO:0000256" key="1">
    <source>
        <dbReference type="SAM" id="Phobius"/>
    </source>
</evidence>